<reference evidence="1" key="1">
    <citation type="submission" date="2018-02" db="EMBL/GenBank/DDBJ databases">
        <title>Rhizophora mucronata_Transcriptome.</title>
        <authorList>
            <person name="Meera S.P."/>
            <person name="Sreeshan A."/>
            <person name="Augustine A."/>
        </authorList>
    </citation>
    <scope>NUCLEOTIDE SEQUENCE</scope>
    <source>
        <tissue evidence="1">Leaf</tissue>
    </source>
</reference>
<accession>A0A2P2QGG0</accession>
<evidence type="ECO:0000313" key="1">
    <source>
        <dbReference type="EMBL" id="MBX66083.1"/>
    </source>
</evidence>
<dbReference type="AlphaFoldDB" id="A0A2P2QGG0"/>
<dbReference type="EMBL" id="GGEC01085599">
    <property type="protein sequence ID" value="MBX66083.1"/>
    <property type="molecule type" value="Transcribed_RNA"/>
</dbReference>
<organism evidence="1">
    <name type="scientific">Rhizophora mucronata</name>
    <name type="common">Asiatic mangrove</name>
    <dbReference type="NCBI Taxonomy" id="61149"/>
    <lineage>
        <taxon>Eukaryota</taxon>
        <taxon>Viridiplantae</taxon>
        <taxon>Streptophyta</taxon>
        <taxon>Embryophyta</taxon>
        <taxon>Tracheophyta</taxon>
        <taxon>Spermatophyta</taxon>
        <taxon>Magnoliopsida</taxon>
        <taxon>eudicotyledons</taxon>
        <taxon>Gunneridae</taxon>
        <taxon>Pentapetalae</taxon>
        <taxon>rosids</taxon>
        <taxon>fabids</taxon>
        <taxon>Malpighiales</taxon>
        <taxon>Rhizophoraceae</taxon>
        <taxon>Rhizophora</taxon>
    </lineage>
</organism>
<proteinExistence type="predicted"/>
<name>A0A2P2QGG0_RHIMU</name>
<sequence length="129" mass="14813">MQVNIVVRSENDNLKAHARFWDLKLTLEFEGTEIARLMADPYDVKKNSSVDFNFVATAEPLSLSPRQMQEVEIFLNEDRVRLDLKGSVKTRWRVGLFGSVNFLSHLNCQLYFHVSDGSYVPSRCTSKAK</sequence>
<protein>
    <submittedName>
        <fullName evidence="1">Uncharacterized protein MANES_07G043400</fullName>
    </submittedName>
</protein>